<accession>A0A0A2EKW8</accession>
<proteinExistence type="predicted"/>
<evidence type="ECO:0000313" key="3">
    <source>
        <dbReference type="Proteomes" id="UP000030125"/>
    </source>
</evidence>
<dbReference type="EMBL" id="JQJD01000048">
    <property type="protein sequence ID" value="KGN79593.1"/>
    <property type="molecule type" value="Genomic_DNA"/>
</dbReference>
<comment type="caution">
    <text evidence="2">The sequence shown here is derived from an EMBL/GenBank/DDBJ whole genome shotgun (WGS) entry which is preliminary data.</text>
</comment>
<dbReference type="eggNOG" id="ENOG502Z7RS">
    <property type="taxonomic scope" value="Bacteria"/>
</dbReference>
<evidence type="ECO:0000256" key="1">
    <source>
        <dbReference type="SAM" id="SignalP"/>
    </source>
</evidence>
<keyword evidence="3" id="KW-1185">Reference proteome</keyword>
<evidence type="ECO:0000313" key="2">
    <source>
        <dbReference type="EMBL" id="KGN79593.1"/>
    </source>
</evidence>
<feature type="chain" id="PRO_5001987050" description="DUF2891 domain-containing protein" evidence="1">
    <location>
        <begin position="19"/>
        <end position="365"/>
    </location>
</feature>
<dbReference type="AlphaFoldDB" id="A0A0A2EKW8"/>
<reference evidence="2 3" key="1">
    <citation type="submission" date="2014-08" db="EMBL/GenBank/DDBJ databases">
        <title>Porphyromonas cangingivalis strain:COT-109_OH1386 Genome sequencing.</title>
        <authorList>
            <person name="Wallis C."/>
            <person name="Deusch O."/>
            <person name="O'Flynn C."/>
            <person name="Davis I."/>
            <person name="Jospin G."/>
            <person name="Darling A.E."/>
            <person name="Coil D.A."/>
            <person name="Alexiev A."/>
            <person name="Horsfall A."/>
            <person name="Kirkwood N."/>
            <person name="Harris S."/>
            <person name="Eisen J.A."/>
        </authorList>
    </citation>
    <scope>NUCLEOTIDE SEQUENCE [LARGE SCALE GENOMIC DNA]</scope>
    <source>
        <strain evidence="3">COT-109 OH1386</strain>
    </source>
</reference>
<name>A0A0A2EKW8_PORCN</name>
<dbReference type="InterPro" id="IPR021365">
    <property type="entry name" value="DUF2891"/>
</dbReference>
<dbReference type="OrthoDB" id="9779797at2"/>
<evidence type="ECO:0008006" key="4">
    <source>
        <dbReference type="Google" id="ProtNLM"/>
    </source>
</evidence>
<keyword evidence="1" id="KW-0732">Signal</keyword>
<dbReference type="RefSeq" id="WP_036852128.1">
    <property type="nucleotide sequence ID" value="NZ_JQJD01000048.1"/>
</dbReference>
<gene>
    <name evidence="2" type="ORF">HQ35_07255</name>
</gene>
<organism evidence="2 3">
    <name type="scientific">Porphyromonas cangingivalis</name>
    <dbReference type="NCBI Taxonomy" id="36874"/>
    <lineage>
        <taxon>Bacteria</taxon>
        <taxon>Pseudomonadati</taxon>
        <taxon>Bacteroidota</taxon>
        <taxon>Bacteroidia</taxon>
        <taxon>Bacteroidales</taxon>
        <taxon>Porphyromonadaceae</taxon>
        <taxon>Porphyromonas</taxon>
    </lineage>
</organism>
<dbReference type="Proteomes" id="UP000030125">
    <property type="component" value="Unassembled WGS sequence"/>
</dbReference>
<protein>
    <recommendedName>
        <fullName evidence="4">DUF2891 domain-containing protein</fullName>
    </recommendedName>
</protein>
<sequence>MKKAIVLLMITMMTQGLAYGQDEATLLRLVRLPLKSISVEYPNKTGQVINDEADAKKTPSELHPVFFGAFDWHSSVHSHWMLVHTLHTTPTISLRDSIVATLDHSLVAEKLQVEADYFDRPGGANYERTYGWAWLLKLDEALVRLARDKATDTELARLAQKWHTNMKPLTQSIVKRWKAYLPKMTYADRIGTHTNSAFGLAFALDWADLVGDKDFAEALRRKATDLYAKDSLLPAEWEPNATDFFSPSLIEADLMKRVLAPEAYVAWVKGLFSFRGLERVCTLPIVSDLSDYHIVHLVGLSFSRAWCMASVAKALPEGDRLKARFEASALEHYEAGMSQIFRSNYGGDHWLGTFAAYAFDQMKKD</sequence>
<feature type="signal peptide" evidence="1">
    <location>
        <begin position="1"/>
        <end position="18"/>
    </location>
</feature>
<dbReference type="Pfam" id="PF11199">
    <property type="entry name" value="DUF2891"/>
    <property type="match status" value="1"/>
</dbReference>